<evidence type="ECO:0000313" key="1">
    <source>
        <dbReference type="EMBL" id="KIM60871.1"/>
    </source>
</evidence>
<name>A0A0C3DYA0_9AGAM</name>
<dbReference type="InParanoid" id="A0A0C3DYA0"/>
<accession>A0A0C3DYA0</accession>
<protein>
    <submittedName>
        <fullName evidence="1">Uncharacterized protein</fullName>
    </submittedName>
</protein>
<sequence length="99" mass="11333">MPVFQTRVRLLLGRPLHRPHQVRTAEVSPDACNSTLLYTVLHFRWIKAMTKLLRGPTEAPSTTNSMKRKYPHTASPFIHTLLRDHHPIHPPKVSPSPCL</sequence>
<dbReference type="AlphaFoldDB" id="A0A0C3DYA0"/>
<proteinExistence type="predicted"/>
<reference evidence="1 2" key="1">
    <citation type="submission" date="2014-04" db="EMBL/GenBank/DDBJ databases">
        <authorList>
            <consortium name="DOE Joint Genome Institute"/>
            <person name="Kuo A."/>
            <person name="Kohler A."/>
            <person name="Nagy L.G."/>
            <person name="Floudas D."/>
            <person name="Copeland A."/>
            <person name="Barry K.W."/>
            <person name="Cichocki N."/>
            <person name="Veneault-Fourrey C."/>
            <person name="LaButti K."/>
            <person name="Lindquist E.A."/>
            <person name="Lipzen A."/>
            <person name="Lundell T."/>
            <person name="Morin E."/>
            <person name="Murat C."/>
            <person name="Sun H."/>
            <person name="Tunlid A."/>
            <person name="Henrissat B."/>
            <person name="Grigoriev I.V."/>
            <person name="Hibbett D.S."/>
            <person name="Martin F."/>
            <person name="Nordberg H.P."/>
            <person name="Cantor M.N."/>
            <person name="Hua S.X."/>
        </authorList>
    </citation>
    <scope>NUCLEOTIDE SEQUENCE [LARGE SCALE GENOMIC DNA]</scope>
    <source>
        <strain evidence="1 2">Foug A</strain>
    </source>
</reference>
<gene>
    <name evidence="1" type="ORF">SCLCIDRAFT_923368</name>
</gene>
<keyword evidence="2" id="KW-1185">Reference proteome</keyword>
<organism evidence="1 2">
    <name type="scientific">Scleroderma citrinum Foug A</name>
    <dbReference type="NCBI Taxonomy" id="1036808"/>
    <lineage>
        <taxon>Eukaryota</taxon>
        <taxon>Fungi</taxon>
        <taxon>Dikarya</taxon>
        <taxon>Basidiomycota</taxon>
        <taxon>Agaricomycotina</taxon>
        <taxon>Agaricomycetes</taxon>
        <taxon>Agaricomycetidae</taxon>
        <taxon>Boletales</taxon>
        <taxon>Sclerodermatineae</taxon>
        <taxon>Sclerodermataceae</taxon>
        <taxon>Scleroderma</taxon>
    </lineage>
</organism>
<dbReference type="Proteomes" id="UP000053989">
    <property type="component" value="Unassembled WGS sequence"/>
</dbReference>
<evidence type="ECO:0000313" key="2">
    <source>
        <dbReference type="Proteomes" id="UP000053989"/>
    </source>
</evidence>
<dbReference type="EMBL" id="KN822057">
    <property type="protein sequence ID" value="KIM60871.1"/>
    <property type="molecule type" value="Genomic_DNA"/>
</dbReference>
<reference evidence="2" key="2">
    <citation type="submission" date="2015-01" db="EMBL/GenBank/DDBJ databases">
        <title>Evolutionary Origins and Diversification of the Mycorrhizal Mutualists.</title>
        <authorList>
            <consortium name="DOE Joint Genome Institute"/>
            <consortium name="Mycorrhizal Genomics Consortium"/>
            <person name="Kohler A."/>
            <person name="Kuo A."/>
            <person name="Nagy L.G."/>
            <person name="Floudas D."/>
            <person name="Copeland A."/>
            <person name="Barry K.W."/>
            <person name="Cichocki N."/>
            <person name="Veneault-Fourrey C."/>
            <person name="LaButti K."/>
            <person name="Lindquist E.A."/>
            <person name="Lipzen A."/>
            <person name="Lundell T."/>
            <person name="Morin E."/>
            <person name="Murat C."/>
            <person name="Riley R."/>
            <person name="Ohm R."/>
            <person name="Sun H."/>
            <person name="Tunlid A."/>
            <person name="Henrissat B."/>
            <person name="Grigoriev I.V."/>
            <person name="Hibbett D.S."/>
            <person name="Martin F."/>
        </authorList>
    </citation>
    <scope>NUCLEOTIDE SEQUENCE [LARGE SCALE GENOMIC DNA]</scope>
    <source>
        <strain evidence="2">Foug A</strain>
    </source>
</reference>
<dbReference type="HOGENOM" id="CLU_2321739_0_0_1"/>